<comment type="catalytic activity">
    <reaction evidence="16 18">
        <text>N-acetyl-alpha-D-glucosamine 1-phosphate + UTP + H(+) = UDP-N-acetyl-alpha-D-glucosamine + diphosphate</text>
        <dbReference type="Rhea" id="RHEA:13509"/>
        <dbReference type="ChEBI" id="CHEBI:15378"/>
        <dbReference type="ChEBI" id="CHEBI:33019"/>
        <dbReference type="ChEBI" id="CHEBI:46398"/>
        <dbReference type="ChEBI" id="CHEBI:57705"/>
        <dbReference type="ChEBI" id="CHEBI:57776"/>
        <dbReference type="EC" id="2.7.7.23"/>
    </reaction>
</comment>
<dbReference type="GO" id="GO:0016020">
    <property type="term" value="C:membrane"/>
    <property type="evidence" value="ECO:0007669"/>
    <property type="project" value="GOC"/>
</dbReference>
<dbReference type="Pfam" id="PF00132">
    <property type="entry name" value="Hexapep"/>
    <property type="match status" value="2"/>
</dbReference>
<feature type="active site" description="Proton acceptor" evidence="18">
    <location>
        <position position="365"/>
    </location>
</feature>
<evidence type="ECO:0000256" key="8">
    <source>
        <dbReference type="ARBA" id="ARBA00022737"/>
    </source>
</evidence>
<comment type="subunit">
    <text evidence="18">Homotrimer.</text>
</comment>
<dbReference type="CDD" id="cd02540">
    <property type="entry name" value="GT2_GlmU_N_bac"/>
    <property type="match status" value="1"/>
</dbReference>
<dbReference type="InterPro" id="IPR025877">
    <property type="entry name" value="MobA-like_NTP_Trfase"/>
</dbReference>
<dbReference type="GO" id="GO:0071555">
    <property type="term" value="P:cell wall organization"/>
    <property type="evidence" value="ECO:0007669"/>
    <property type="project" value="UniProtKB-KW"/>
</dbReference>
<evidence type="ECO:0000256" key="7">
    <source>
        <dbReference type="ARBA" id="ARBA00022723"/>
    </source>
</evidence>
<feature type="binding site" evidence="18">
    <location>
        <position position="379"/>
    </location>
    <ligand>
        <name>UDP-N-acetyl-alpha-D-glucosamine</name>
        <dbReference type="ChEBI" id="CHEBI:57705"/>
    </ligand>
</feature>
<dbReference type="GO" id="GO:0005737">
    <property type="term" value="C:cytoplasm"/>
    <property type="evidence" value="ECO:0007669"/>
    <property type="project" value="UniProtKB-SubCell"/>
</dbReference>
<name>A0A953I250_SYMTR</name>
<dbReference type="SUPFAM" id="SSF53448">
    <property type="entry name" value="Nucleotide-diphospho-sugar transferases"/>
    <property type="match status" value="1"/>
</dbReference>
<proteinExistence type="inferred from homology"/>
<feature type="binding site" evidence="18">
    <location>
        <position position="353"/>
    </location>
    <ligand>
        <name>UDP-N-acetyl-alpha-D-glucosamine</name>
        <dbReference type="ChEBI" id="CHEBI:57705"/>
    </ligand>
</feature>
<feature type="binding site" evidence="18">
    <location>
        <position position="230"/>
    </location>
    <ligand>
        <name>Mg(2+)</name>
        <dbReference type="ChEBI" id="CHEBI:18420"/>
    </ligand>
</feature>
<keyword evidence="10 18" id="KW-0133">Cell shape</keyword>
<dbReference type="EMBL" id="PIUK01000125">
    <property type="protein sequence ID" value="MBY6276977.1"/>
    <property type="molecule type" value="Genomic_DNA"/>
</dbReference>
<evidence type="ECO:0000256" key="16">
    <source>
        <dbReference type="ARBA" id="ARBA00048493"/>
    </source>
</evidence>
<dbReference type="OMA" id="TAIVEHK"/>
<comment type="catalytic activity">
    <reaction evidence="15 18">
        <text>alpha-D-glucosamine 1-phosphate + acetyl-CoA = N-acetyl-alpha-D-glucosamine 1-phosphate + CoA + H(+)</text>
        <dbReference type="Rhea" id="RHEA:13725"/>
        <dbReference type="ChEBI" id="CHEBI:15378"/>
        <dbReference type="ChEBI" id="CHEBI:57287"/>
        <dbReference type="ChEBI" id="CHEBI:57288"/>
        <dbReference type="ChEBI" id="CHEBI:57776"/>
        <dbReference type="ChEBI" id="CHEBI:58516"/>
        <dbReference type="EC" id="2.3.1.157"/>
    </reaction>
</comment>
<feature type="binding site" evidence="18">
    <location>
        <position position="23"/>
    </location>
    <ligand>
        <name>UDP-N-acetyl-alpha-D-glucosamine</name>
        <dbReference type="ChEBI" id="CHEBI:57705"/>
    </ligand>
</feature>
<keyword evidence="6 18" id="KW-0548">Nucleotidyltransferase</keyword>
<comment type="pathway">
    <text evidence="18">Bacterial outer membrane biogenesis; LPS lipid A biosynthesis.</text>
</comment>
<evidence type="ECO:0000256" key="11">
    <source>
        <dbReference type="ARBA" id="ARBA00022984"/>
    </source>
</evidence>
<comment type="function">
    <text evidence="17 18">Catalyzes the last two sequential reactions in the de novo biosynthetic pathway for UDP-N-acetylglucosamine (UDP-GlcNAc). The C-terminal domain catalyzes the transfer of acetyl group from acetyl coenzyme A to glucosamine-1-phosphate (GlcN-1-P) to produce N-acetylglucosamine-1-phosphate (GlcNAc-1-P), which is converted into UDP-GlcNAc by the transfer of uridine 5-monophosphate (from uridine 5-triphosphate), a reaction catalyzed by the N-terminal domain.</text>
</comment>
<keyword evidence="14 18" id="KW-0961">Cell wall biogenesis/degradation</keyword>
<feature type="domain" description="MobA-like NTP transferase" evidence="19">
    <location>
        <begin position="6"/>
        <end position="129"/>
    </location>
</feature>
<feature type="region of interest" description="N-acetyltransferase" evidence="18">
    <location>
        <begin position="254"/>
        <end position="471"/>
    </location>
</feature>
<dbReference type="GO" id="GO:0008360">
    <property type="term" value="P:regulation of cell shape"/>
    <property type="evidence" value="ECO:0007669"/>
    <property type="project" value="UniProtKB-KW"/>
</dbReference>
<dbReference type="InterPro" id="IPR029044">
    <property type="entry name" value="Nucleotide-diphossugar_trans"/>
</dbReference>
<feature type="binding site" evidence="18">
    <location>
        <position position="425"/>
    </location>
    <ligand>
        <name>acetyl-CoA</name>
        <dbReference type="ChEBI" id="CHEBI:57288"/>
    </ligand>
</feature>
<dbReference type="CDD" id="cd03353">
    <property type="entry name" value="LbH_GlmU_C"/>
    <property type="match status" value="1"/>
</dbReference>
<dbReference type="RefSeq" id="WP_011197353.1">
    <property type="nucleotide sequence ID" value="NZ_PIUK01000125.1"/>
</dbReference>
<dbReference type="SUPFAM" id="SSF51161">
    <property type="entry name" value="Trimeric LpxA-like enzymes"/>
    <property type="match status" value="1"/>
</dbReference>
<evidence type="ECO:0000313" key="20">
    <source>
        <dbReference type="EMBL" id="MBY6276977.1"/>
    </source>
</evidence>
<accession>A0A953I250</accession>
<dbReference type="Pfam" id="PF12804">
    <property type="entry name" value="NTP_transf_3"/>
    <property type="match status" value="1"/>
</dbReference>
<keyword evidence="7 18" id="KW-0479">Metal-binding</keyword>
<dbReference type="InterPro" id="IPR005882">
    <property type="entry name" value="Bifunctional_GlmU"/>
</dbReference>
<evidence type="ECO:0000256" key="2">
    <source>
        <dbReference type="ARBA" id="ARBA00007707"/>
    </source>
</evidence>
<dbReference type="AlphaFoldDB" id="A0A953I250"/>
<comment type="pathway">
    <text evidence="18">Nucleotide-sugar biosynthesis; UDP-N-acetyl-alpha-D-glucosamine biosynthesis; UDP-N-acetyl-alpha-D-glucosamine from N-acetyl-alpha-D-glucosamine 1-phosphate: step 1/1.</text>
</comment>
<dbReference type="GO" id="GO:0000287">
    <property type="term" value="F:magnesium ion binding"/>
    <property type="evidence" value="ECO:0007669"/>
    <property type="project" value="UniProtKB-UniRule"/>
</dbReference>
<evidence type="ECO:0000256" key="3">
    <source>
        <dbReference type="ARBA" id="ARBA00007947"/>
    </source>
</evidence>
<feature type="binding site" evidence="18">
    <location>
        <begin position="9"/>
        <end position="12"/>
    </location>
    <ligand>
        <name>UDP-N-acetyl-alpha-D-glucosamine</name>
        <dbReference type="ChEBI" id="CHEBI:57705"/>
    </ligand>
</feature>
<keyword evidence="9 18" id="KW-0460">Magnesium</keyword>
<dbReference type="GO" id="GO:0019134">
    <property type="term" value="F:glucosamine-1-phosphate N-acetyltransferase activity"/>
    <property type="evidence" value="ECO:0007669"/>
    <property type="project" value="UniProtKB-UniRule"/>
</dbReference>
<comment type="cofactor">
    <cofactor evidence="18">
        <name>Mg(2+)</name>
        <dbReference type="ChEBI" id="CHEBI:18420"/>
    </cofactor>
    <text evidence="18">Binds 1 Mg(2+) ion per subunit.</text>
</comment>
<keyword evidence="11 18" id="KW-0573">Peptidoglycan synthesis</keyword>
<dbReference type="EC" id="2.7.7.23" evidence="18"/>
<organism evidence="20 21">
    <name type="scientific">Symbiobacterium thermophilum</name>
    <dbReference type="NCBI Taxonomy" id="2734"/>
    <lineage>
        <taxon>Bacteria</taxon>
        <taxon>Bacillati</taxon>
        <taxon>Bacillota</taxon>
        <taxon>Clostridia</taxon>
        <taxon>Eubacteriales</taxon>
        <taxon>Symbiobacteriaceae</taxon>
        <taxon>Symbiobacterium</taxon>
    </lineage>
</organism>
<evidence type="ECO:0000256" key="12">
    <source>
        <dbReference type="ARBA" id="ARBA00023268"/>
    </source>
</evidence>
<evidence type="ECO:0000256" key="1">
    <source>
        <dbReference type="ARBA" id="ARBA00004496"/>
    </source>
</evidence>
<reference evidence="20" key="1">
    <citation type="submission" date="2017-11" db="EMBL/GenBank/DDBJ databases">
        <title>Three new genomes from thermophilic consortium.</title>
        <authorList>
            <person name="Quaggio R."/>
            <person name="Amgarten D."/>
            <person name="Setubal J.C."/>
        </authorList>
    </citation>
    <scope>NUCLEOTIDE SEQUENCE</scope>
    <source>
        <strain evidence="20">ZCTH01-B2</strain>
    </source>
</reference>
<feature type="region of interest" description="Pyrophosphorylase" evidence="18">
    <location>
        <begin position="1"/>
        <end position="232"/>
    </location>
</feature>
<evidence type="ECO:0000256" key="4">
    <source>
        <dbReference type="ARBA" id="ARBA00022490"/>
    </source>
</evidence>
<evidence type="ECO:0000259" key="19">
    <source>
        <dbReference type="Pfam" id="PF12804"/>
    </source>
</evidence>
<dbReference type="GO" id="GO:0009252">
    <property type="term" value="P:peptidoglycan biosynthetic process"/>
    <property type="evidence" value="ECO:0007669"/>
    <property type="project" value="UniProtKB-UniRule"/>
</dbReference>
<evidence type="ECO:0000313" key="21">
    <source>
        <dbReference type="Proteomes" id="UP000732377"/>
    </source>
</evidence>
<comment type="similarity">
    <text evidence="3 18">In the N-terminal section; belongs to the N-acetylglucosamine-1-phosphate uridyltransferase family.</text>
</comment>
<dbReference type="SMR" id="A0A953I250"/>
<dbReference type="InterPro" id="IPR001451">
    <property type="entry name" value="Hexapep"/>
</dbReference>
<feature type="binding site" evidence="18">
    <location>
        <position position="157"/>
    </location>
    <ligand>
        <name>UDP-N-acetyl-alpha-D-glucosamine</name>
        <dbReference type="ChEBI" id="CHEBI:57705"/>
    </ligand>
</feature>
<evidence type="ECO:0000256" key="9">
    <source>
        <dbReference type="ARBA" id="ARBA00022842"/>
    </source>
</evidence>
<dbReference type="InterPro" id="IPR018357">
    <property type="entry name" value="Hexapep_transf_CS"/>
</dbReference>
<protein>
    <recommendedName>
        <fullName evidence="18">Bifunctional protein GlmU</fullName>
    </recommendedName>
    <domain>
        <recommendedName>
            <fullName evidence="18">UDP-N-acetylglucosamine pyrophosphorylase</fullName>
            <ecNumber evidence="18">2.7.7.23</ecNumber>
        </recommendedName>
        <alternativeName>
            <fullName evidence="18">N-acetylglucosamine-1-phosphate uridyltransferase</fullName>
        </alternativeName>
    </domain>
    <domain>
        <recommendedName>
            <fullName evidence="18">Glucosamine-1-phosphate N-acetyltransferase</fullName>
            <ecNumber evidence="18">2.3.1.157</ecNumber>
        </recommendedName>
    </domain>
</protein>
<dbReference type="Gene3D" id="3.90.550.10">
    <property type="entry name" value="Spore Coat Polysaccharide Biosynthesis Protein SpsA, Chain A"/>
    <property type="match status" value="1"/>
</dbReference>
<keyword evidence="8 18" id="KW-0677">Repeat</keyword>
<feature type="binding site" evidence="18">
    <location>
        <begin position="388"/>
        <end position="389"/>
    </location>
    <ligand>
        <name>acetyl-CoA</name>
        <dbReference type="ChEBI" id="CHEBI:57288"/>
    </ligand>
</feature>
<dbReference type="Gene3D" id="2.160.10.10">
    <property type="entry name" value="Hexapeptide repeat proteins"/>
    <property type="match status" value="1"/>
</dbReference>
<feature type="binding site" evidence="18">
    <location>
        <position position="335"/>
    </location>
    <ligand>
        <name>UDP-N-acetyl-alpha-D-glucosamine</name>
        <dbReference type="ChEBI" id="CHEBI:57705"/>
    </ligand>
</feature>
<dbReference type="PROSITE" id="PS00101">
    <property type="entry name" value="HEXAPEP_TRANSFERASES"/>
    <property type="match status" value="1"/>
</dbReference>
<dbReference type="PANTHER" id="PTHR43584">
    <property type="entry name" value="NUCLEOTIDYL TRANSFERASE"/>
    <property type="match status" value="1"/>
</dbReference>
<evidence type="ECO:0000256" key="5">
    <source>
        <dbReference type="ARBA" id="ARBA00022679"/>
    </source>
</evidence>
<feature type="binding site" evidence="18">
    <location>
        <position position="73"/>
    </location>
    <ligand>
        <name>UDP-N-acetyl-alpha-D-glucosamine</name>
        <dbReference type="ChEBI" id="CHEBI:57705"/>
    </ligand>
</feature>
<dbReference type="InterPro" id="IPR038009">
    <property type="entry name" value="GlmU_C_LbH"/>
</dbReference>
<feature type="binding site" evidence="18">
    <location>
        <position position="368"/>
    </location>
    <ligand>
        <name>UDP-N-acetyl-alpha-D-glucosamine</name>
        <dbReference type="ChEBI" id="CHEBI:57705"/>
    </ligand>
</feature>
<keyword evidence="4 18" id="KW-0963">Cytoplasm</keyword>
<dbReference type="PANTHER" id="PTHR43584:SF3">
    <property type="entry name" value="BIFUNCTIONAL PROTEIN GLMU"/>
    <property type="match status" value="1"/>
</dbReference>
<feature type="binding site" evidence="18">
    <location>
        <position position="444"/>
    </location>
    <ligand>
        <name>acetyl-CoA</name>
        <dbReference type="ChEBI" id="CHEBI:57288"/>
    </ligand>
</feature>
<evidence type="ECO:0000256" key="13">
    <source>
        <dbReference type="ARBA" id="ARBA00023315"/>
    </source>
</evidence>
<comment type="caution">
    <text evidence="18">Lacks conserved residue(s) required for the propagation of feature annotation.</text>
</comment>
<comment type="pathway">
    <text evidence="18">Nucleotide-sugar biosynthesis; UDP-N-acetyl-alpha-D-glucosamine biosynthesis; N-acetyl-alpha-D-glucosamine 1-phosphate from alpha-D-glucosamine 6-phosphate (route II): step 2/2.</text>
</comment>
<dbReference type="InterPro" id="IPR011004">
    <property type="entry name" value="Trimer_LpxA-like_sf"/>
</dbReference>
<dbReference type="InterPro" id="IPR050065">
    <property type="entry name" value="GlmU-like"/>
</dbReference>
<comment type="subcellular location">
    <subcellularLocation>
        <location evidence="1 18">Cytoplasm</location>
    </subcellularLocation>
</comment>
<gene>
    <name evidence="18 20" type="primary">glmU</name>
    <name evidence="20" type="ORF">CWE10_12335</name>
</gene>
<evidence type="ECO:0000256" key="10">
    <source>
        <dbReference type="ARBA" id="ARBA00022960"/>
    </source>
</evidence>
<evidence type="ECO:0000256" key="6">
    <source>
        <dbReference type="ARBA" id="ARBA00022695"/>
    </source>
</evidence>
<dbReference type="GO" id="GO:0009245">
    <property type="term" value="P:lipid A biosynthetic process"/>
    <property type="evidence" value="ECO:0007669"/>
    <property type="project" value="UniProtKB-UniRule"/>
</dbReference>
<dbReference type="GO" id="GO:0000902">
    <property type="term" value="P:cell morphogenesis"/>
    <property type="evidence" value="ECO:0007669"/>
    <property type="project" value="UniProtKB-UniRule"/>
</dbReference>
<keyword evidence="13 18" id="KW-0012">Acyltransferase</keyword>
<feature type="region of interest" description="Linker" evidence="18">
    <location>
        <begin position="233"/>
        <end position="253"/>
    </location>
</feature>
<dbReference type="HAMAP" id="MF_01631">
    <property type="entry name" value="GlmU"/>
    <property type="match status" value="1"/>
</dbReference>
<comment type="similarity">
    <text evidence="2 18">In the C-terminal section; belongs to the transferase hexapeptide repeat family.</text>
</comment>
<feature type="binding site" evidence="18">
    <location>
        <begin position="102"/>
        <end position="104"/>
    </location>
    <ligand>
        <name>UDP-N-acetyl-alpha-D-glucosamine</name>
        <dbReference type="ChEBI" id="CHEBI:57705"/>
    </ligand>
</feature>
<keyword evidence="5 18" id="KW-0808">Transferase</keyword>
<evidence type="ECO:0000256" key="15">
    <source>
        <dbReference type="ARBA" id="ARBA00048247"/>
    </source>
</evidence>
<feature type="binding site" evidence="18">
    <location>
        <begin position="78"/>
        <end position="79"/>
    </location>
    <ligand>
        <name>UDP-N-acetyl-alpha-D-glucosamine</name>
        <dbReference type="ChEBI" id="CHEBI:57705"/>
    </ligand>
</feature>
<evidence type="ECO:0000256" key="14">
    <source>
        <dbReference type="ARBA" id="ARBA00023316"/>
    </source>
</evidence>
<feature type="binding site" evidence="18">
    <location>
        <position position="104"/>
    </location>
    <ligand>
        <name>Mg(2+)</name>
        <dbReference type="ChEBI" id="CHEBI:18420"/>
    </ligand>
</feature>
<dbReference type="GO" id="GO:0003977">
    <property type="term" value="F:UDP-N-acetylglucosamine diphosphorylase activity"/>
    <property type="evidence" value="ECO:0007669"/>
    <property type="project" value="UniProtKB-UniRule"/>
</dbReference>
<comment type="caution">
    <text evidence="20">The sequence shown here is derived from an EMBL/GenBank/DDBJ whole genome shotgun (WGS) entry which is preliminary data.</text>
</comment>
<evidence type="ECO:0000256" key="18">
    <source>
        <dbReference type="HAMAP-Rule" id="MF_01631"/>
    </source>
</evidence>
<evidence type="ECO:0000256" key="17">
    <source>
        <dbReference type="ARBA" id="ARBA00049628"/>
    </source>
</evidence>
<feature type="binding site" evidence="18">
    <location>
        <position position="230"/>
    </location>
    <ligand>
        <name>UDP-N-acetyl-alpha-D-glucosamine</name>
        <dbReference type="ChEBI" id="CHEBI:57705"/>
    </ligand>
</feature>
<sequence>MSDITAVLLAAGHGTRMKSDLIKVMHPLAGKPMIGHIVDNVRRAGLEDIVVVVGYQQERIREYLGDRVRYAVQSEQLGTGHAVLQAAGLIDETEGGHVLVMYGDNPFIGPELIERLIRAHVEADAAASLLTAELADPGALGRILRDPATGAFLGSVEYKDATPEQRRIREIWTGVAVFRRAGFTALLNRLDRNNAQGEYYLPQVWEILLQRGEKVQALLLASEEDALAPNDRVELARAEARLRRQINERHMRNGVTIINPDATYIDEDVEIGRDTVIWPFTFIHGKTVIGPHCKIGPMTTIVSSTVAEGCVVEQSVVEESYVGPGCRIGPMAHLRPGCELEGAAEIGNYAELKKAKVGRGVKCHHHSYLGDATIGAGANIGAGTITANYNGVEKFRTEIGSGAFIGTNVNLIAPITVGDGALIAAGSTVGPRLEIPADALVVERAQAVIKEGRAASLKEAWRQRKMNREGT</sequence>
<dbReference type="GO" id="GO:0006048">
    <property type="term" value="P:UDP-N-acetylglucosamine biosynthetic process"/>
    <property type="evidence" value="ECO:0007669"/>
    <property type="project" value="InterPro"/>
</dbReference>
<keyword evidence="12 18" id="KW-0511">Multifunctional enzyme</keyword>
<dbReference type="EC" id="2.3.1.157" evidence="18"/>
<dbReference type="NCBIfam" id="TIGR01173">
    <property type="entry name" value="glmU"/>
    <property type="match status" value="1"/>
</dbReference>
<feature type="binding site" evidence="18">
    <location>
        <position position="382"/>
    </location>
    <ligand>
        <name>acetyl-CoA</name>
        <dbReference type="ChEBI" id="CHEBI:57288"/>
    </ligand>
</feature>
<feature type="binding site" evidence="18">
    <location>
        <position position="141"/>
    </location>
    <ligand>
        <name>UDP-N-acetyl-alpha-D-glucosamine</name>
        <dbReference type="ChEBI" id="CHEBI:57705"/>
    </ligand>
</feature>
<dbReference type="Proteomes" id="UP000732377">
    <property type="component" value="Unassembled WGS sequence"/>
</dbReference>